<proteinExistence type="predicted"/>
<name>A0A849AXB1_9MICO</name>
<organism evidence="2 3">
    <name type="scientific">Flexivirga aerilata</name>
    <dbReference type="NCBI Taxonomy" id="1656889"/>
    <lineage>
        <taxon>Bacteria</taxon>
        <taxon>Bacillati</taxon>
        <taxon>Actinomycetota</taxon>
        <taxon>Actinomycetes</taxon>
        <taxon>Micrococcales</taxon>
        <taxon>Dermacoccaceae</taxon>
        <taxon>Flexivirga</taxon>
    </lineage>
</organism>
<accession>A0A849AXB1</accession>
<dbReference type="EMBL" id="JABENB010000003">
    <property type="protein sequence ID" value="NNG41292.1"/>
    <property type="molecule type" value="Genomic_DNA"/>
</dbReference>
<dbReference type="CDD" id="cd04301">
    <property type="entry name" value="NAT_SF"/>
    <property type="match status" value="1"/>
</dbReference>
<evidence type="ECO:0000313" key="2">
    <source>
        <dbReference type="EMBL" id="NNG41292.1"/>
    </source>
</evidence>
<feature type="domain" description="N-acetyltransferase" evidence="1">
    <location>
        <begin position="120"/>
        <end position="263"/>
    </location>
</feature>
<dbReference type="Pfam" id="PF00583">
    <property type="entry name" value="Acetyltransf_1"/>
    <property type="match status" value="1"/>
</dbReference>
<dbReference type="Proteomes" id="UP000557772">
    <property type="component" value="Unassembled WGS sequence"/>
</dbReference>
<sequence length="263" mass="28581">MNVDQLIRAASASFWVPPESEHLRADGFDIVRYDNGFVYDTGVYNVDSERPATALIADAEAIAREWQRPALYWHGLSARTRPAALVDALLSRGAEEKERLAVLVLDLTAARPDLEAPVDITTEPAVERRQVEDFRAVESAAFETPLQPVTDEQLAERRRAATDGSGEYLVGYLDGRPVSTGGTSYVAGGAVAKLWGGATDPSARGRGAYRAVLDARLRAAAERGCRLAFVEGRVSTSAPILRRAGFTVYDEVFMLRQPVTADA</sequence>
<evidence type="ECO:0000259" key="1">
    <source>
        <dbReference type="PROSITE" id="PS51186"/>
    </source>
</evidence>
<evidence type="ECO:0000313" key="3">
    <source>
        <dbReference type="Proteomes" id="UP000557772"/>
    </source>
</evidence>
<comment type="caution">
    <text evidence="2">The sequence shown here is derived from an EMBL/GenBank/DDBJ whole genome shotgun (WGS) entry which is preliminary data.</text>
</comment>
<dbReference type="GO" id="GO:0016747">
    <property type="term" value="F:acyltransferase activity, transferring groups other than amino-acyl groups"/>
    <property type="evidence" value="ECO:0007669"/>
    <property type="project" value="InterPro"/>
</dbReference>
<gene>
    <name evidence="2" type="ORF">HJ588_18695</name>
</gene>
<dbReference type="Gene3D" id="3.40.630.30">
    <property type="match status" value="1"/>
</dbReference>
<keyword evidence="3" id="KW-1185">Reference proteome</keyword>
<protein>
    <submittedName>
        <fullName evidence="2">GNAT family N-acetyltransferase</fullName>
    </submittedName>
</protein>
<dbReference type="AlphaFoldDB" id="A0A849AXB1"/>
<dbReference type="RefSeq" id="WP_171158458.1">
    <property type="nucleotide sequence ID" value="NZ_JABENB010000003.1"/>
</dbReference>
<dbReference type="SUPFAM" id="SSF55729">
    <property type="entry name" value="Acyl-CoA N-acyltransferases (Nat)"/>
    <property type="match status" value="1"/>
</dbReference>
<dbReference type="InterPro" id="IPR016181">
    <property type="entry name" value="Acyl_CoA_acyltransferase"/>
</dbReference>
<dbReference type="PROSITE" id="PS51186">
    <property type="entry name" value="GNAT"/>
    <property type="match status" value="1"/>
</dbReference>
<reference evidence="2 3" key="1">
    <citation type="submission" date="2020-05" db="EMBL/GenBank/DDBJ databases">
        <title>Flexivirga sp. ID2601S isolated from air conditioner.</title>
        <authorList>
            <person name="Kim D.H."/>
        </authorList>
    </citation>
    <scope>NUCLEOTIDE SEQUENCE [LARGE SCALE GENOMIC DNA]</scope>
    <source>
        <strain evidence="2 3">ID2601S</strain>
    </source>
</reference>
<dbReference type="InterPro" id="IPR000182">
    <property type="entry name" value="GNAT_dom"/>
</dbReference>
<keyword evidence="2" id="KW-0808">Transferase</keyword>